<name>A0A0F9HW48_9ZZZZ</name>
<evidence type="ECO:0000313" key="2">
    <source>
        <dbReference type="EMBL" id="KKL85895.1"/>
    </source>
</evidence>
<reference evidence="2" key="1">
    <citation type="journal article" date="2015" name="Nature">
        <title>Complex archaea that bridge the gap between prokaryotes and eukaryotes.</title>
        <authorList>
            <person name="Spang A."/>
            <person name="Saw J.H."/>
            <person name="Jorgensen S.L."/>
            <person name="Zaremba-Niedzwiedzka K."/>
            <person name="Martijn J."/>
            <person name="Lind A.E."/>
            <person name="van Eijk R."/>
            <person name="Schleper C."/>
            <person name="Guy L."/>
            <person name="Ettema T.J."/>
        </authorList>
    </citation>
    <scope>NUCLEOTIDE SEQUENCE</scope>
</reference>
<keyword evidence="1" id="KW-0812">Transmembrane</keyword>
<keyword evidence="1" id="KW-0472">Membrane</keyword>
<dbReference type="AlphaFoldDB" id="A0A0F9HW48"/>
<organism evidence="2">
    <name type="scientific">marine sediment metagenome</name>
    <dbReference type="NCBI Taxonomy" id="412755"/>
    <lineage>
        <taxon>unclassified sequences</taxon>
        <taxon>metagenomes</taxon>
        <taxon>ecological metagenomes</taxon>
    </lineage>
</organism>
<protein>
    <submittedName>
        <fullName evidence="2">Uncharacterized protein</fullName>
    </submittedName>
</protein>
<gene>
    <name evidence="2" type="ORF">LCGC14_1950190</name>
</gene>
<feature type="transmembrane region" description="Helical" evidence="1">
    <location>
        <begin position="30"/>
        <end position="49"/>
    </location>
</feature>
<proteinExistence type="predicted"/>
<comment type="caution">
    <text evidence="2">The sequence shown here is derived from an EMBL/GenBank/DDBJ whole genome shotgun (WGS) entry which is preliminary data.</text>
</comment>
<accession>A0A0F9HW48</accession>
<dbReference type="EMBL" id="LAZR01021273">
    <property type="protein sequence ID" value="KKL85895.1"/>
    <property type="molecule type" value="Genomic_DNA"/>
</dbReference>
<evidence type="ECO:0000256" key="1">
    <source>
        <dbReference type="SAM" id="Phobius"/>
    </source>
</evidence>
<sequence length="59" mass="6807">MEKQDLTKFVSKKQMIVIATGWAILQTEQFRTQIVLASVAVIYMIIDAIKQIIEIVRNK</sequence>
<keyword evidence="1" id="KW-1133">Transmembrane helix</keyword>